<dbReference type="Proteomes" id="UP000274556">
    <property type="component" value="Unassembled WGS sequence"/>
</dbReference>
<organism evidence="1 2">
    <name type="scientific">Thiocapsa rosea</name>
    <dbReference type="NCBI Taxonomy" id="69360"/>
    <lineage>
        <taxon>Bacteria</taxon>
        <taxon>Pseudomonadati</taxon>
        <taxon>Pseudomonadota</taxon>
        <taxon>Gammaproteobacteria</taxon>
        <taxon>Chromatiales</taxon>
        <taxon>Chromatiaceae</taxon>
        <taxon>Thiocapsa</taxon>
    </lineage>
</organism>
<comment type="caution">
    <text evidence="1">The sequence shown here is derived from an EMBL/GenBank/DDBJ whole genome shotgun (WGS) entry which is preliminary data.</text>
</comment>
<keyword evidence="2" id="KW-1185">Reference proteome</keyword>
<proteinExistence type="predicted"/>
<dbReference type="AlphaFoldDB" id="A0A495VAZ7"/>
<name>A0A495VAZ7_9GAMM</name>
<dbReference type="EMBL" id="RBXL01000001">
    <property type="protein sequence ID" value="RKT46532.1"/>
    <property type="molecule type" value="Genomic_DNA"/>
</dbReference>
<gene>
    <name evidence="1" type="ORF">BDD21_4048</name>
</gene>
<accession>A0A495VAZ7</accession>
<evidence type="ECO:0000313" key="1">
    <source>
        <dbReference type="EMBL" id="RKT46532.1"/>
    </source>
</evidence>
<reference evidence="1 2" key="1">
    <citation type="submission" date="2018-10" db="EMBL/GenBank/DDBJ databases">
        <title>Genomic Encyclopedia of Archaeal and Bacterial Type Strains, Phase II (KMG-II): from individual species to whole genera.</title>
        <authorList>
            <person name="Goeker M."/>
        </authorList>
    </citation>
    <scope>NUCLEOTIDE SEQUENCE [LARGE SCALE GENOMIC DNA]</scope>
    <source>
        <strain evidence="1 2">DSM 235</strain>
    </source>
</reference>
<sequence>MSVTGLPHPRSLIPRFADEGATPRAMCRILGVAEQVQGQDPPGKDLALSRCFHELLCGPDLPPGEVRRFRQLRGLIGELPGDNQSTVGAWVRFLPLPARRRLGLNRLWTSSMTAAGPPAFLW</sequence>
<protein>
    <submittedName>
        <fullName evidence="1">Uncharacterized protein</fullName>
    </submittedName>
</protein>
<evidence type="ECO:0000313" key="2">
    <source>
        <dbReference type="Proteomes" id="UP000274556"/>
    </source>
</evidence>